<dbReference type="Bgee" id="ENSLOCG00000015751">
    <property type="expression patterns" value="Expressed in testis and 3 other cell types or tissues"/>
</dbReference>
<dbReference type="KEGG" id="loc:107077997"/>
<organism evidence="3 4">
    <name type="scientific">Lepisosteus oculatus</name>
    <name type="common">Spotted gar</name>
    <dbReference type="NCBI Taxonomy" id="7918"/>
    <lineage>
        <taxon>Eukaryota</taxon>
        <taxon>Metazoa</taxon>
        <taxon>Chordata</taxon>
        <taxon>Craniata</taxon>
        <taxon>Vertebrata</taxon>
        <taxon>Euteleostomi</taxon>
        <taxon>Actinopterygii</taxon>
        <taxon>Neopterygii</taxon>
        <taxon>Holostei</taxon>
        <taxon>Semionotiformes</taxon>
        <taxon>Lepisosteidae</taxon>
        <taxon>Lepisosteus</taxon>
    </lineage>
</organism>
<dbReference type="Pfam" id="PF14977">
    <property type="entry name" value="FAM194"/>
    <property type="match status" value="1"/>
</dbReference>
<name>W5NFI1_LEPOC</name>
<dbReference type="PANTHER" id="PTHR23093">
    <property type="entry name" value="SIMILAR TO CHROMOSOME 3 OPEN READING FRAME 20"/>
    <property type="match status" value="1"/>
</dbReference>
<feature type="compositionally biased region" description="Polar residues" evidence="1">
    <location>
        <begin position="221"/>
        <end position="240"/>
    </location>
</feature>
<keyword evidence="4" id="KW-1185">Reference proteome</keyword>
<dbReference type="GeneID" id="107077997"/>
<dbReference type="eggNOG" id="KOG4106">
    <property type="taxonomic scope" value="Eukaryota"/>
</dbReference>
<protein>
    <submittedName>
        <fullName evidence="3">Chromosome LG8 open reading frame, human C3orf20</fullName>
    </submittedName>
</protein>
<feature type="region of interest" description="Disordered" evidence="1">
    <location>
        <begin position="986"/>
        <end position="1018"/>
    </location>
</feature>
<evidence type="ECO:0000313" key="4">
    <source>
        <dbReference type="Proteomes" id="UP000018468"/>
    </source>
</evidence>
<reference evidence="3" key="2">
    <citation type="submission" date="2025-08" db="UniProtKB">
        <authorList>
            <consortium name="Ensembl"/>
        </authorList>
    </citation>
    <scope>IDENTIFICATION</scope>
</reference>
<dbReference type="OMA" id="ITAVWDQ"/>
<sequence>MEIADSLILGPVYFFDQPAGCAKRKKRSRKPIEELPPDLRYVAINPRLAAFLRRGKKGAEEVAGEDNEEIKSKEGVKKKEKTAVLPETGNEPGSVASQDKDPAPGAAQCGSTPAEDAETSPVDEYKYGAPILLAELGRMLEEWEGCGEGIFPRGLVNVLSYSWKELTEGALHAKRQWPSLETQGEKHGKQRSSVPSDKLSDDSPAEKSQRGKSKAKKRVTLQGTTQESTNVLNKQTTATGSKREKKSRKSDNTTQRDHAVDSAQVSHLPVTISFSMSSKNCEEQGWIVLQQEPKPDDPEWTSLCGWAVERLRLAQVPIKEQIAKMEEQGFTKPILLYHYGDARKATIAKHKKELNKNCLFALINGRPCLPELRQEDKSLQKLHYRINDGTSFIYYPSGRIAVCQSHSGLASGGYYTNVFSDSPDPTVVAAFTAFGHGSVCHYNSDKVAVVFDHTGGMMCEEDGTVSKEWKWTQGAKLNEPVVTQVNDFITIRVASPFSASLSYQERQETIQLSLSPLANTTPPKNSDLGQIVSEGKFSSNTARQLSKANRKKTKELEARKKFMAKNPNQMVTKSSSAFMEMVKTLETLEEEPGYQRGVKAARELKKLQRKIQNILDDWMEHYRIATGINSPDIHKMSDVPQKILLKRKTRSAALPTLPPVGVEETLQPANGNTEQSPSRYLSAPARHNLWDHPRSASKSPRTISTVQKYEKEEQNLISESGALRGPSIPSLDPVVFRSPERSRALPLSYQPCPVLLREAMLGEGERRMCRCSSHQMPSLTDLELDAFVRGQAPCGHQILVVCVSSSARPQAQPGMGVLEELYEKKNRNRSMPCTQCRLDSFRLVKYDVFTADTCAGSNPCLLVERHNVAPGMFLMYISGKLLFADYIFNGYSSSVKDLQKQIAKTRGDYRMGHCLPADFRFSPQREAQEGVGPPVSQDGPDQREQCHSRAAVPSEDAHLQATDRLPSAQEFVTYTMSKRSHLLCVQKSPPAPFPSLRPEKCLQSPRPHRPMAGFSPRP</sequence>
<dbReference type="InParanoid" id="W5NFI1"/>
<feature type="compositionally biased region" description="Basic and acidic residues" evidence="1">
    <location>
        <begin position="249"/>
        <end position="260"/>
    </location>
</feature>
<dbReference type="STRING" id="7918.ENSLOCP00000019390"/>
<feature type="domain" description="FAM194 C-terminal" evidence="2">
    <location>
        <begin position="377"/>
        <end position="560"/>
    </location>
</feature>
<feature type="compositionally biased region" description="Basic residues" evidence="1">
    <location>
        <begin position="210"/>
        <end position="219"/>
    </location>
</feature>
<dbReference type="EMBL" id="AHAT01016204">
    <property type="status" value="NOT_ANNOTATED_CDS"/>
    <property type="molecule type" value="Genomic_DNA"/>
</dbReference>
<reference evidence="4" key="1">
    <citation type="submission" date="2011-12" db="EMBL/GenBank/DDBJ databases">
        <title>The Draft Genome of Lepisosteus oculatus.</title>
        <authorList>
            <consortium name="The Broad Institute Genome Assembly &amp; Analysis Group"/>
            <consortium name="Computational R&amp;D Group"/>
            <consortium name="and Sequencing Platform"/>
            <person name="Di Palma F."/>
            <person name="Alfoldi J."/>
            <person name="Johnson J."/>
            <person name="Berlin A."/>
            <person name="Gnerre S."/>
            <person name="Jaffe D."/>
            <person name="MacCallum I."/>
            <person name="Young S."/>
            <person name="Walker B.J."/>
            <person name="Lander E.S."/>
            <person name="Lindblad-Toh K."/>
        </authorList>
    </citation>
    <scope>NUCLEOTIDE SEQUENCE [LARGE SCALE GENOMIC DNA]</scope>
</reference>
<feature type="region of interest" description="Disordered" evidence="1">
    <location>
        <begin position="55"/>
        <end position="122"/>
    </location>
</feature>
<evidence type="ECO:0000313" key="3">
    <source>
        <dbReference type="Ensembl" id="ENSLOCP00000019390.1"/>
    </source>
</evidence>
<dbReference type="AlphaFoldDB" id="W5NFI1"/>
<dbReference type="PANTHER" id="PTHR23093:SF16">
    <property type="entry name" value="FAM194 C-TERMINAL DOMAIN-CONTAINING PROTEIN"/>
    <property type="match status" value="1"/>
</dbReference>
<dbReference type="GeneTree" id="ENSGT00940000153655"/>
<proteinExistence type="predicted"/>
<evidence type="ECO:0000259" key="2">
    <source>
        <dbReference type="Pfam" id="PF14977"/>
    </source>
</evidence>
<feature type="region of interest" description="Disordered" evidence="1">
    <location>
        <begin position="180"/>
        <end position="264"/>
    </location>
</feature>
<reference evidence="3" key="3">
    <citation type="submission" date="2025-09" db="UniProtKB">
        <authorList>
            <consortium name="Ensembl"/>
        </authorList>
    </citation>
    <scope>IDENTIFICATION</scope>
</reference>
<feature type="compositionally biased region" description="Basic and acidic residues" evidence="1">
    <location>
        <begin position="198"/>
        <end position="209"/>
    </location>
</feature>
<dbReference type="Ensembl" id="ENSLOCT00000019422.1">
    <property type="protein sequence ID" value="ENSLOCP00000019390.1"/>
    <property type="gene ID" value="ENSLOCG00000015751.1"/>
</dbReference>
<evidence type="ECO:0000256" key="1">
    <source>
        <dbReference type="SAM" id="MobiDB-lite"/>
    </source>
</evidence>
<dbReference type="OrthoDB" id="6351677at2759"/>
<dbReference type="InterPro" id="IPR029281">
    <property type="entry name" value="FAM194_C"/>
</dbReference>
<accession>W5NFI1</accession>
<dbReference type="Proteomes" id="UP000018468">
    <property type="component" value="Linkage group LG8"/>
</dbReference>
<dbReference type="HOGENOM" id="CLU_296459_0_0_1"/>